<evidence type="ECO:0000313" key="2">
    <source>
        <dbReference type="EMBL" id="KAL0068988.1"/>
    </source>
</evidence>
<comment type="caution">
    <text evidence="2">The sequence shown here is derived from an EMBL/GenBank/DDBJ whole genome shotgun (WGS) entry which is preliminary data.</text>
</comment>
<proteinExistence type="predicted"/>
<feature type="compositionally biased region" description="Basic residues" evidence="1">
    <location>
        <begin position="630"/>
        <end position="646"/>
    </location>
</feature>
<organism evidence="2 3">
    <name type="scientific">Marasmius tenuissimus</name>
    <dbReference type="NCBI Taxonomy" id="585030"/>
    <lineage>
        <taxon>Eukaryota</taxon>
        <taxon>Fungi</taxon>
        <taxon>Dikarya</taxon>
        <taxon>Basidiomycota</taxon>
        <taxon>Agaricomycotina</taxon>
        <taxon>Agaricomycetes</taxon>
        <taxon>Agaricomycetidae</taxon>
        <taxon>Agaricales</taxon>
        <taxon>Marasmiineae</taxon>
        <taxon>Marasmiaceae</taxon>
        <taxon>Marasmius</taxon>
    </lineage>
</organism>
<dbReference type="Proteomes" id="UP001437256">
    <property type="component" value="Unassembled WGS sequence"/>
</dbReference>
<feature type="compositionally biased region" description="Acidic residues" evidence="1">
    <location>
        <begin position="354"/>
        <end position="369"/>
    </location>
</feature>
<gene>
    <name evidence="2" type="ORF">AAF712_003981</name>
</gene>
<keyword evidence="3" id="KW-1185">Reference proteome</keyword>
<feature type="region of interest" description="Disordered" evidence="1">
    <location>
        <begin position="342"/>
        <end position="371"/>
    </location>
</feature>
<evidence type="ECO:0000256" key="1">
    <source>
        <dbReference type="SAM" id="MobiDB-lite"/>
    </source>
</evidence>
<sequence length="646" mass="71830">MARQTHTKDPSSAVHHARIIFAAFGETYETLNVSSGLTFSEILAHAGTGLEVPNAFLPSQEVKDFVIFAASQRSDQSHLARLAKDGDLATYKDLVPPHSFVLRNITGSSKVHDALRKKAPHVDLRQNFSILIRSKVSVTAEIISELYPNIDSTLRLIRRSEKNWSLKDLEPNLDPTTLTGKTVFKSRVQHQSAVKTSDVGEENLNVIERELFSGDTKHTININVAADATVKHGNRDEEWIHPRHLLVQPLYLQRIIKAANYFKVVNDSKPDNHSMSYLRNLTTRLDRLYERASHYALNPGTISSSSLTVLVVPIFDDVFVDHLGEHEGAYDLELERATLANPEGAPKDTKGSDEHDDSEQGDSEADDEGGGIQEELVSGEEYKTLGDQMYFTFWFSDPTAIDRLWRLNGKPLYNSPRPDRIVLLYGFPFILLEVISDKSKTDEIRGIAQGCSVNRALNIEGITAKGTNDVVTIVVYVDAAMVVTFHFLTSKHVARNVIPPHRIPIQHKKVSFNLAREVARDQNGKVTKVIRRCEAVDMVKFLYDIKGFLHSHYPPESRDRISGIVQEAQDFSLLVRMATDTKSLSKASKLFTQAHGPNSKGRQASGSTPASGSRESGLAGISEAGEERHVRKGSRKGQGSRKVTGK</sequence>
<evidence type="ECO:0000313" key="3">
    <source>
        <dbReference type="Proteomes" id="UP001437256"/>
    </source>
</evidence>
<accession>A0ABR3A7L2</accession>
<reference evidence="2 3" key="1">
    <citation type="submission" date="2024-05" db="EMBL/GenBank/DDBJ databases">
        <title>A draft genome resource for the thread blight pathogen Marasmius tenuissimus strain MS-2.</title>
        <authorList>
            <person name="Yulfo-Soto G.E."/>
            <person name="Baruah I.K."/>
            <person name="Amoako-Attah I."/>
            <person name="Bukari Y."/>
            <person name="Meinhardt L.W."/>
            <person name="Bailey B.A."/>
            <person name="Cohen S.P."/>
        </authorList>
    </citation>
    <scope>NUCLEOTIDE SEQUENCE [LARGE SCALE GENOMIC DNA]</scope>
    <source>
        <strain evidence="2 3">MS-2</strain>
    </source>
</reference>
<protein>
    <submittedName>
        <fullName evidence="2">Uncharacterized protein</fullName>
    </submittedName>
</protein>
<feature type="region of interest" description="Disordered" evidence="1">
    <location>
        <begin position="592"/>
        <end position="646"/>
    </location>
</feature>
<dbReference type="EMBL" id="JBBXMP010000015">
    <property type="protein sequence ID" value="KAL0068988.1"/>
    <property type="molecule type" value="Genomic_DNA"/>
</dbReference>
<name>A0ABR3A7L2_9AGAR</name>
<feature type="compositionally biased region" description="Polar residues" evidence="1">
    <location>
        <begin position="600"/>
        <end position="614"/>
    </location>
</feature>